<dbReference type="EMBL" id="ML741784">
    <property type="protein sequence ID" value="KAE8328639.1"/>
    <property type="molecule type" value="Genomic_DNA"/>
</dbReference>
<protein>
    <submittedName>
        <fullName evidence="1">Uncharacterized protein</fullName>
    </submittedName>
</protein>
<dbReference type="Proteomes" id="UP000325945">
    <property type="component" value="Unassembled WGS sequence"/>
</dbReference>
<gene>
    <name evidence="1" type="ORF">BDV39DRAFT_173720</name>
</gene>
<sequence length="79" mass="9000">MFSATFDTLIALGPCSGLLPKPHFLLSFCLPDDFISVRPFFPAVEFNLKFIRRHHPTLANSSCTSILLTRRHFWLTHPG</sequence>
<organism evidence="1 2">
    <name type="scientific">Aspergillus sergii</name>
    <dbReference type="NCBI Taxonomy" id="1034303"/>
    <lineage>
        <taxon>Eukaryota</taxon>
        <taxon>Fungi</taxon>
        <taxon>Dikarya</taxon>
        <taxon>Ascomycota</taxon>
        <taxon>Pezizomycotina</taxon>
        <taxon>Eurotiomycetes</taxon>
        <taxon>Eurotiomycetidae</taxon>
        <taxon>Eurotiales</taxon>
        <taxon>Aspergillaceae</taxon>
        <taxon>Aspergillus</taxon>
        <taxon>Aspergillus subgen. Circumdati</taxon>
    </lineage>
</organism>
<evidence type="ECO:0000313" key="1">
    <source>
        <dbReference type="EMBL" id="KAE8328639.1"/>
    </source>
</evidence>
<dbReference type="AlphaFoldDB" id="A0A5N6X9B1"/>
<reference evidence="2" key="1">
    <citation type="submission" date="2019-04" db="EMBL/GenBank/DDBJ databases">
        <title>Friends and foes A comparative genomics studyof 23 Aspergillus species from section Flavi.</title>
        <authorList>
            <consortium name="DOE Joint Genome Institute"/>
            <person name="Kjaerbolling I."/>
            <person name="Vesth T."/>
            <person name="Frisvad J.C."/>
            <person name="Nybo J.L."/>
            <person name="Theobald S."/>
            <person name="Kildgaard S."/>
            <person name="Isbrandt T."/>
            <person name="Kuo A."/>
            <person name="Sato A."/>
            <person name="Lyhne E.K."/>
            <person name="Kogle M.E."/>
            <person name="Wiebenga A."/>
            <person name="Kun R.S."/>
            <person name="Lubbers R.J."/>
            <person name="Makela M.R."/>
            <person name="Barry K."/>
            <person name="Chovatia M."/>
            <person name="Clum A."/>
            <person name="Daum C."/>
            <person name="Haridas S."/>
            <person name="He G."/>
            <person name="LaButti K."/>
            <person name="Lipzen A."/>
            <person name="Mondo S."/>
            <person name="Riley R."/>
            <person name="Salamov A."/>
            <person name="Simmons B.A."/>
            <person name="Magnuson J.K."/>
            <person name="Henrissat B."/>
            <person name="Mortensen U.H."/>
            <person name="Larsen T.O."/>
            <person name="Devries R.P."/>
            <person name="Grigoriev I.V."/>
            <person name="Machida M."/>
            <person name="Baker S.E."/>
            <person name="Andersen M.R."/>
        </authorList>
    </citation>
    <scope>NUCLEOTIDE SEQUENCE [LARGE SCALE GENOMIC DNA]</scope>
    <source>
        <strain evidence="2">CBS 130017</strain>
    </source>
</reference>
<keyword evidence="2" id="KW-1185">Reference proteome</keyword>
<name>A0A5N6X9B1_9EURO</name>
<proteinExistence type="predicted"/>
<evidence type="ECO:0000313" key="2">
    <source>
        <dbReference type="Proteomes" id="UP000325945"/>
    </source>
</evidence>
<accession>A0A5N6X9B1</accession>